<sequence>MKNLAIIKSYAFIAFMCFSLVPISAFSQMKTENKKGNQGMATGGYKPNKQEASPKKTINYESGNYENECYRSFAFTVKNYGYNKDGNFYSWGVSVKNKYSKAVQLKYKLIVGNDNTQVGTLTYYIKPDETYSNDFGKVKAIIVNNNSDQFKIEVSEVCFEGQDCRKNGYLDCNGRQSNAHLTNSKSEQKEDITENITPATNLFDKNKGYETHRNYIKDLLISAGFNFVSFEGDNSARYIFEEFKVSYSPKLAPPYYIRNLHFDNIKSRAFYLKLYKLMGCESASDGRKCTKFATERSGSDNWFDVGIE</sequence>
<name>A0A9Q3V2B5_9FLAO</name>
<feature type="chain" id="PRO_5040262702" evidence="1">
    <location>
        <begin position="28"/>
        <end position="308"/>
    </location>
</feature>
<dbReference type="RefSeq" id="WP_230667965.1">
    <property type="nucleotide sequence ID" value="NZ_JAJNAY010000001.1"/>
</dbReference>
<gene>
    <name evidence="2" type="ORF">LO744_06270</name>
</gene>
<keyword evidence="1" id="KW-0732">Signal</keyword>
<organism evidence="2 3">
    <name type="scientific">Chryseobacterium turcicum</name>
    <dbReference type="NCBI Taxonomy" id="2898076"/>
    <lineage>
        <taxon>Bacteria</taxon>
        <taxon>Pseudomonadati</taxon>
        <taxon>Bacteroidota</taxon>
        <taxon>Flavobacteriia</taxon>
        <taxon>Flavobacteriales</taxon>
        <taxon>Weeksellaceae</taxon>
        <taxon>Chryseobacterium group</taxon>
        <taxon>Chryseobacterium</taxon>
    </lineage>
</organism>
<evidence type="ECO:0000256" key="1">
    <source>
        <dbReference type="SAM" id="SignalP"/>
    </source>
</evidence>
<protein>
    <submittedName>
        <fullName evidence="2">Uncharacterized protein</fullName>
    </submittedName>
</protein>
<proteinExistence type="predicted"/>
<evidence type="ECO:0000313" key="3">
    <source>
        <dbReference type="Proteomes" id="UP001108025"/>
    </source>
</evidence>
<dbReference type="Proteomes" id="UP001108025">
    <property type="component" value="Unassembled WGS sequence"/>
</dbReference>
<comment type="caution">
    <text evidence="2">The sequence shown here is derived from an EMBL/GenBank/DDBJ whole genome shotgun (WGS) entry which is preliminary data.</text>
</comment>
<dbReference type="EMBL" id="JAJNAY010000001">
    <property type="protein sequence ID" value="MCD1116453.1"/>
    <property type="molecule type" value="Genomic_DNA"/>
</dbReference>
<keyword evidence="3" id="KW-1185">Reference proteome</keyword>
<feature type="signal peptide" evidence="1">
    <location>
        <begin position="1"/>
        <end position="27"/>
    </location>
</feature>
<accession>A0A9Q3V2B5</accession>
<reference evidence="2" key="1">
    <citation type="submission" date="2021-11" db="EMBL/GenBank/DDBJ databases">
        <title>Description of novel Chryseobacterium species.</title>
        <authorList>
            <person name="Saticioglu I.B."/>
            <person name="Ay H."/>
            <person name="Altun S."/>
            <person name="Duman M."/>
        </authorList>
    </citation>
    <scope>NUCLEOTIDE SEQUENCE</scope>
    <source>
        <strain evidence="2">C-17</strain>
    </source>
</reference>
<evidence type="ECO:0000313" key="2">
    <source>
        <dbReference type="EMBL" id="MCD1116453.1"/>
    </source>
</evidence>
<dbReference type="AlphaFoldDB" id="A0A9Q3V2B5"/>